<sequence>MTLLRFHTKIKNCICRQQQLPTKQIIDKVHFVYARCSVNALFGLQNIANSIYYRNLVGLISVAHQAVLRLSSASNAINP</sequence>
<dbReference type="AlphaFoldDB" id="A0A2A6QDC8"/>
<evidence type="ECO:0000313" key="2">
    <source>
        <dbReference type="EMBL" id="TJQ18521.1"/>
    </source>
</evidence>
<reference evidence="1 3" key="1">
    <citation type="submission" date="2018-01" db="EMBL/GenBank/DDBJ databases">
        <title>Draft Genomic Sequencing Of Potential Extraintestinal Pathogenic Escherichia coli B8S18 Isolated From Retail Chicken Skin.</title>
        <authorList>
            <person name="Xu A."/>
            <person name="Tilman S."/>
            <person name="Wisser-Parker K."/>
            <person name="Sheen S."/>
            <person name="Sommers C."/>
        </authorList>
    </citation>
    <scope>NUCLEOTIDE SEQUENCE [LARGE SCALE GENOMIC DNA]</scope>
    <source>
        <strain evidence="1 3">B8S18Com</strain>
    </source>
</reference>
<dbReference type="AntiFam" id="ANF00065">
    <property type="entry name" value="Translation of REP sequence"/>
</dbReference>
<evidence type="ECO:0000313" key="3">
    <source>
        <dbReference type="Proteomes" id="UP000236598"/>
    </source>
</evidence>
<dbReference type="EMBL" id="RRGJ01000002">
    <property type="protein sequence ID" value="TJQ18521.1"/>
    <property type="molecule type" value="Genomic_DNA"/>
</dbReference>
<dbReference type="EMBL" id="PPHQ01000004">
    <property type="protein sequence ID" value="PNY68727.1"/>
    <property type="molecule type" value="Genomic_DNA"/>
</dbReference>
<proteinExistence type="predicted"/>
<dbReference type="Proteomes" id="UP000236598">
    <property type="component" value="Unassembled WGS sequence"/>
</dbReference>
<reference evidence="2 4" key="2">
    <citation type="submission" date="2018-12" db="EMBL/GenBank/DDBJ databases">
        <title>Food and Water Safety Consortium.</title>
        <authorList>
            <person name="Tyson S."/>
            <person name="Peterson C.-L."/>
            <person name="Olson A."/>
            <person name="Tyler S."/>
            <person name="Cabral J."/>
            <person name="Lynch T."/>
            <person name="Knox N."/>
            <person name="Van Domselaar G."/>
            <person name="Graham M."/>
        </authorList>
    </citation>
    <scope>NUCLEOTIDE SEQUENCE [LARGE SCALE GENOMIC DNA]</scope>
    <source>
        <strain evidence="2 4">FWSEC0118</strain>
    </source>
</reference>
<accession>A0A2A6QDC8</accession>
<comment type="caution">
    <text evidence="1">The sequence shown here is derived from an EMBL/GenBank/DDBJ whole genome shotgun (WGS) entry which is preliminary data.</text>
</comment>
<organism evidence="1 3">
    <name type="scientific">Escherichia coli</name>
    <dbReference type="NCBI Taxonomy" id="562"/>
    <lineage>
        <taxon>Bacteria</taxon>
        <taxon>Pseudomonadati</taxon>
        <taxon>Pseudomonadota</taxon>
        <taxon>Gammaproteobacteria</taxon>
        <taxon>Enterobacterales</taxon>
        <taxon>Enterobacteriaceae</taxon>
        <taxon>Escherichia</taxon>
    </lineage>
</organism>
<dbReference type="Proteomes" id="UP000309937">
    <property type="component" value="Unassembled WGS sequence"/>
</dbReference>
<gene>
    <name evidence="1" type="ORF">C2M16_06715</name>
    <name evidence="2" type="ORF">C9Z68_02400</name>
</gene>
<name>A0A2A6QDC8_ECOLX</name>
<protein>
    <submittedName>
        <fullName evidence="1">Uncharacterized protein</fullName>
    </submittedName>
</protein>
<evidence type="ECO:0000313" key="1">
    <source>
        <dbReference type="EMBL" id="PNY68727.1"/>
    </source>
</evidence>
<evidence type="ECO:0000313" key="4">
    <source>
        <dbReference type="Proteomes" id="UP000309937"/>
    </source>
</evidence>